<dbReference type="AlphaFoldDB" id="A0A2K4MT27"/>
<proteinExistence type="predicted"/>
<evidence type="ECO:0000313" key="3">
    <source>
        <dbReference type="Proteomes" id="UP000236416"/>
    </source>
</evidence>
<feature type="transmembrane region" description="Helical" evidence="1">
    <location>
        <begin position="31"/>
        <end position="50"/>
    </location>
</feature>
<keyword evidence="1" id="KW-1133">Transmembrane helix</keyword>
<keyword evidence="1" id="KW-0812">Transmembrane</keyword>
<reference evidence="2 3" key="1">
    <citation type="submission" date="2018-01" db="EMBL/GenBank/DDBJ databases">
        <title>Genomic Sequence of Chromobacterium MWU13-2610 from wild cranberry bogs within the Cape Cod National Seashore.</title>
        <authorList>
            <person name="O'Hara-Hanley K."/>
            <person name="Soby S."/>
            <person name="Harrison A."/>
        </authorList>
    </citation>
    <scope>NUCLEOTIDE SEQUENCE [LARGE SCALE GENOMIC DNA]</scope>
    <source>
        <strain evidence="2 3">MWU13-2610</strain>
    </source>
</reference>
<comment type="caution">
    <text evidence="2">The sequence shown here is derived from an EMBL/GenBank/DDBJ whole genome shotgun (WGS) entry which is preliminary data.</text>
</comment>
<evidence type="ECO:0000256" key="1">
    <source>
        <dbReference type="SAM" id="Phobius"/>
    </source>
</evidence>
<dbReference type="EMBL" id="PPTF01000010">
    <property type="protein sequence ID" value="POB00259.1"/>
    <property type="molecule type" value="Genomic_DNA"/>
</dbReference>
<name>A0A2K4MT27_9NEIS</name>
<dbReference type="RefSeq" id="WP_103317242.1">
    <property type="nucleotide sequence ID" value="NZ_PPTF01000010.1"/>
</dbReference>
<accession>A0A2K4MT27</accession>
<keyword evidence="1" id="KW-0472">Membrane</keyword>
<gene>
    <name evidence="2" type="ORF">C2134_02340</name>
</gene>
<evidence type="ECO:0000313" key="2">
    <source>
        <dbReference type="EMBL" id="POB00259.1"/>
    </source>
</evidence>
<feature type="transmembrane region" description="Helical" evidence="1">
    <location>
        <begin position="6"/>
        <end position="22"/>
    </location>
</feature>
<dbReference type="Proteomes" id="UP000236416">
    <property type="component" value="Unassembled WGS sequence"/>
</dbReference>
<sequence>MSESIPLIALLALYFAALLHALRQAWRTCRLYWLACALLLAGSALLMLLAEPATPNSGEMPPGFGLGAMLAQIGIVATACGSLWPRIRQCMRRS</sequence>
<keyword evidence="3" id="KW-1185">Reference proteome</keyword>
<organism evidence="2 3">
    <name type="scientific">Chromobacterium sinusclupearum</name>
    <dbReference type="NCBI Taxonomy" id="2077146"/>
    <lineage>
        <taxon>Bacteria</taxon>
        <taxon>Pseudomonadati</taxon>
        <taxon>Pseudomonadota</taxon>
        <taxon>Betaproteobacteria</taxon>
        <taxon>Neisseriales</taxon>
        <taxon>Chromobacteriaceae</taxon>
        <taxon>Chromobacterium</taxon>
    </lineage>
</organism>
<feature type="transmembrane region" description="Helical" evidence="1">
    <location>
        <begin position="62"/>
        <end position="84"/>
    </location>
</feature>
<protein>
    <submittedName>
        <fullName evidence="2">Uncharacterized protein</fullName>
    </submittedName>
</protein>